<dbReference type="InterPro" id="IPR000620">
    <property type="entry name" value="EamA_dom"/>
</dbReference>
<evidence type="ECO:0000313" key="9">
    <source>
        <dbReference type="Proteomes" id="UP000796880"/>
    </source>
</evidence>
<dbReference type="InterPro" id="IPR037185">
    <property type="entry name" value="EmrE-like"/>
</dbReference>
<organism evidence="8 9">
    <name type="scientific">Rhamnella rubrinervis</name>
    <dbReference type="NCBI Taxonomy" id="2594499"/>
    <lineage>
        <taxon>Eukaryota</taxon>
        <taxon>Viridiplantae</taxon>
        <taxon>Streptophyta</taxon>
        <taxon>Embryophyta</taxon>
        <taxon>Tracheophyta</taxon>
        <taxon>Spermatophyta</taxon>
        <taxon>Magnoliopsida</taxon>
        <taxon>eudicotyledons</taxon>
        <taxon>Gunneridae</taxon>
        <taxon>Pentapetalae</taxon>
        <taxon>rosids</taxon>
        <taxon>fabids</taxon>
        <taxon>Rosales</taxon>
        <taxon>Rhamnaceae</taxon>
        <taxon>rhamnoid group</taxon>
        <taxon>Rhamneae</taxon>
        <taxon>Rhamnella</taxon>
    </lineage>
</organism>
<dbReference type="OrthoDB" id="1728340at2759"/>
<evidence type="ECO:0000256" key="3">
    <source>
        <dbReference type="ARBA" id="ARBA00022692"/>
    </source>
</evidence>
<evidence type="ECO:0000256" key="5">
    <source>
        <dbReference type="ARBA" id="ARBA00023136"/>
    </source>
</evidence>
<keyword evidence="5 6" id="KW-0472">Membrane</keyword>
<dbReference type="GO" id="GO:0022857">
    <property type="term" value="F:transmembrane transporter activity"/>
    <property type="evidence" value="ECO:0007669"/>
    <property type="project" value="InterPro"/>
</dbReference>
<feature type="transmembrane region" description="Helical" evidence="6">
    <location>
        <begin position="97"/>
        <end position="121"/>
    </location>
</feature>
<protein>
    <recommendedName>
        <fullName evidence="6">WAT1-related protein</fullName>
    </recommendedName>
</protein>
<feature type="transmembrane region" description="Helical" evidence="6">
    <location>
        <begin position="304"/>
        <end position="323"/>
    </location>
</feature>
<evidence type="ECO:0000256" key="1">
    <source>
        <dbReference type="ARBA" id="ARBA00004141"/>
    </source>
</evidence>
<gene>
    <name evidence="8" type="ORF">FNV43_RR18778</name>
</gene>
<dbReference type="SUPFAM" id="SSF103481">
    <property type="entry name" value="Multidrug resistance efflux transporter EmrE"/>
    <property type="match status" value="2"/>
</dbReference>
<dbReference type="Pfam" id="PF00892">
    <property type="entry name" value="EamA"/>
    <property type="match status" value="2"/>
</dbReference>
<feature type="domain" description="EamA" evidence="7">
    <location>
        <begin position="10"/>
        <end position="147"/>
    </location>
</feature>
<feature type="transmembrane region" description="Helical" evidence="6">
    <location>
        <begin position="72"/>
        <end position="91"/>
    </location>
</feature>
<feature type="transmembrane region" description="Helical" evidence="6">
    <location>
        <begin position="276"/>
        <end position="298"/>
    </location>
</feature>
<proteinExistence type="inferred from homology"/>
<dbReference type="GO" id="GO:0016020">
    <property type="term" value="C:membrane"/>
    <property type="evidence" value="ECO:0007669"/>
    <property type="project" value="UniProtKB-SubCell"/>
</dbReference>
<evidence type="ECO:0000256" key="6">
    <source>
        <dbReference type="RuleBase" id="RU363077"/>
    </source>
</evidence>
<dbReference type="InterPro" id="IPR030184">
    <property type="entry name" value="WAT1-related"/>
</dbReference>
<feature type="transmembrane region" description="Helical" evidence="6">
    <location>
        <begin position="42"/>
        <end position="60"/>
    </location>
</feature>
<feature type="transmembrane region" description="Helical" evidence="6">
    <location>
        <begin position="183"/>
        <end position="202"/>
    </location>
</feature>
<dbReference type="EMBL" id="VOIH02000008">
    <property type="protein sequence ID" value="KAF3440494.1"/>
    <property type="molecule type" value="Genomic_DNA"/>
</dbReference>
<feature type="transmembrane region" description="Helical" evidence="6">
    <location>
        <begin position="245"/>
        <end position="269"/>
    </location>
</feature>
<feature type="transmembrane region" description="Helical" evidence="6">
    <location>
        <begin position="133"/>
        <end position="152"/>
    </location>
</feature>
<comment type="similarity">
    <text evidence="2 6">Belongs to the drug/metabolite transporter (DMT) superfamily. Plant drug/metabolite exporter (P-DME) (TC 2.A.7.4) family.</text>
</comment>
<dbReference type="AlphaFoldDB" id="A0A8K0E6Y0"/>
<reference evidence="8" key="1">
    <citation type="submission" date="2020-03" db="EMBL/GenBank/DDBJ databases">
        <title>A high-quality chromosome-level genome assembly of a woody plant with both climbing and erect habits, Rhamnella rubrinervis.</title>
        <authorList>
            <person name="Lu Z."/>
            <person name="Yang Y."/>
            <person name="Zhu X."/>
            <person name="Sun Y."/>
        </authorList>
    </citation>
    <scope>NUCLEOTIDE SEQUENCE</scope>
    <source>
        <strain evidence="8">BYM</strain>
        <tissue evidence="8">Leaf</tissue>
    </source>
</reference>
<evidence type="ECO:0000256" key="4">
    <source>
        <dbReference type="ARBA" id="ARBA00022989"/>
    </source>
</evidence>
<keyword evidence="4 6" id="KW-1133">Transmembrane helix</keyword>
<feature type="transmembrane region" description="Helical" evidence="6">
    <location>
        <begin position="12"/>
        <end position="30"/>
    </location>
</feature>
<keyword evidence="3 6" id="KW-0812">Transmembrane</keyword>
<accession>A0A8K0E6Y0</accession>
<dbReference type="PANTHER" id="PTHR31218">
    <property type="entry name" value="WAT1-RELATED PROTEIN"/>
    <property type="match status" value="1"/>
</dbReference>
<name>A0A8K0E6Y0_9ROSA</name>
<evidence type="ECO:0000259" key="7">
    <source>
        <dbReference type="Pfam" id="PF00892"/>
    </source>
</evidence>
<comment type="caution">
    <text evidence="8">The sequence shown here is derived from an EMBL/GenBank/DDBJ whole genome shotgun (WGS) entry which is preliminary data.</text>
</comment>
<evidence type="ECO:0000256" key="2">
    <source>
        <dbReference type="ARBA" id="ARBA00007635"/>
    </source>
</evidence>
<dbReference type="Proteomes" id="UP000796880">
    <property type="component" value="Unassembled WGS sequence"/>
</dbReference>
<feature type="domain" description="EamA" evidence="7">
    <location>
        <begin position="184"/>
        <end position="321"/>
    </location>
</feature>
<comment type="subcellular location">
    <subcellularLocation>
        <location evidence="1 6">Membrane</location>
        <topology evidence="1 6">Multi-pass membrane protein</topology>
    </subcellularLocation>
</comment>
<sequence>MWSFVSGLKPVLLMVLVQAWFGGVHVVYKMALYDGMSVKIMVAYRLIFATAFMLALAFFVERKKRPKLTWTISFQGFLYAIFGGSLVHNLYAESLGLTSATFVSAMSNLIPALSFILAVIFRMEKLGIGSLAGKAKVVGVMVSIGGAMIFIFCKGSEIKILSTSINLLQNYHQPTIHHHTNQALGSFLSIASSLSFSIWLLVQAKMSEKYPPYSATALVCLFASIQATVYAMLVERDWSKWKLGWNIRLLAVLYAGILPSGICVTAMAWCSNVKGAFFVSAFYPLMLVFVAIAGSLFLEEHLHLGSLVGAIFIILGLYGVLWGKNKELKQTSKIISLKGSTELVPTDQSMFINSIHNQAQSTSIIVSVQPDDPQKVAN</sequence>
<keyword evidence="9" id="KW-1185">Reference proteome</keyword>
<feature type="transmembrane region" description="Helical" evidence="6">
    <location>
        <begin position="214"/>
        <end position="233"/>
    </location>
</feature>
<evidence type="ECO:0000313" key="8">
    <source>
        <dbReference type="EMBL" id="KAF3440494.1"/>
    </source>
</evidence>